<dbReference type="SUPFAM" id="SSF51445">
    <property type="entry name" value="(Trans)glycosidases"/>
    <property type="match status" value="1"/>
</dbReference>
<dbReference type="GO" id="GO:0004135">
    <property type="term" value="F:amylo-alpha-1,6-glucosidase activity"/>
    <property type="evidence" value="ECO:0007669"/>
    <property type="project" value="InterPro"/>
</dbReference>
<protein>
    <submittedName>
        <fullName evidence="4">Glycogen debranching protein GlgX</fullName>
    </submittedName>
</protein>
<dbReference type="Proteomes" id="UP000627573">
    <property type="component" value="Unassembled WGS sequence"/>
</dbReference>
<dbReference type="EMBL" id="JAECSB010000017">
    <property type="protein sequence ID" value="MBH5141580.1"/>
    <property type="molecule type" value="Genomic_DNA"/>
</dbReference>
<comment type="similarity">
    <text evidence="1">Belongs to the glycosyl hydrolase 13 family.</text>
</comment>
<evidence type="ECO:0000256" key="1">
    <source>
        <dbReference type="ARBA" id="ARBA00008061"/>
    </source>
</evidence>
<dbReference type="AlphaFoldDB" id="A0A1F2PP41"/>
<keyword evidence="5" id="KW-1185">Reference proteome</keyword>
<evidence type="ECO:0000313" key="5">
    <source>
        <dbReference type="Proteomes" id="UP000627573"/>
    </source>
</evidence>
<gene>
    <name evidence="4" type="primary">glgX</name>
    <name evidence="4" type="ORF">I3517_02985</name>
</gene>
<dbReference type="SMART" id="SM00642">
    <property type="entry name" value="Aamy"/>
    <property type="match status" value="1"/>
</dbReference>
<keyword evidence="2" id="KW-0378">Hydrolase</keyword>
<dbReference type="SUPFAM" id="SSF51011">
    <property type="entry name" value="Glycosyl hydrolase domain"/>
    <property type="match status" value="1"/>
</dbReference>
<dbReference type="PANTHER" id="PTHR43002">
    <property type="entry name" value="GLYCOGEN DEBRANCHING ENZYME"/>
    <property type="match status" value="1"/>
</dbReference>
<dbReference type="InterPro" id="IPR004193">
    <property type="entry name" value="Glyco_hydro_13_N"/>
</dbReference>
<dbReference type="Pfam" id="PF02922">
    <property type="entry name" value="CBM_48"/>
    <property type="match status" value="1"/>
</dbReference>
<proteinExistence type="inferred from homology"/>
<dbReference type="CDD" id="cd11326">
    <property type="entry name" value="AmyAc_Glg_debranch"/>
    <property type="match status" value="1"/>
</dbReference>
<comment type="caution">
    <text evidence="4">The sequence shown here is derived from an EMBL/GenBank/DDBJ whole genome shotgun (WGS) entry which is preliminary data.</text>
</comment>
<reference evidence="4 5" key="1">
    <citation type="submission" date="2020-12" db="EMBL/GenBank/DDBJ databases">
        <title>Draft genome sequence of furan degrading bacterial strain FUR100.</title>
        <authorList>
            <person name="Woiski C."/>
        </authorList>
    </citation>
    <scope>NUCLEOTIDE SEQUENCE [LARGE SCALE GENOMIC DNA]</scope>
    <source>
        <strain evidence="4 5">FUR100</strain>
    </source>
</reference>
<name>A0A1F2PP41_RHOER</name>
<dbReference type="InterPro" id="IPR014756">
    <property type="entry name" value="Ig_E-set"/>
</dbReference>
<dbReference type="InterPro" id="IPR013783">
    <property type="entry name" value="Ig-like_fold"/>
</dbReference>
<dbReference type="InterPro" id="IPR011837">
    <property type="entry name" value="Glycogen_debranch_GlgX"/>
</dbReference>
<dbReference type="Gene3D" id="2.60.40.10">
    <property type="entry name" value="Immunoglobulins"/>
    <property type="match status" value="1"/>
</dbReference>
<evidence type="ECO:0000313" key="4">
    <source>
        <dbReference type="EMBL" id="MBH5141580.1"/>
    </source>
</evidence>
<sequence length="723" mass="77661">MSPLIETHTPTPGSPFPLGANIVDSGTQFAVHAPAASSVQICLIGQDGNEDRVELRQHTYGIWHGIIAGIGAGQRYGIRASGPWNPRAGLRLNPHKLLIDPWARRIEGELGDHRALLSYADDPFGDPSALDSLGHVPLSVVTPGLAPAGGRLETPWEESVIYELHVGAYTASHPGVPAAHRGTYLGLTAPAVIDHLVSLGVTAVELLPVQAFLTEQSVRERGMRNHWGYSTASYFAPHPGYAATSGGEVTEFRIMVDALHAAGIEVILDVVYNHTCEQSVDGISVSWRGLDGPGYYLLDGDGRDIDLTGCGNTVDACSPIAVRMITDSLRYWATEMGVDGFRFDLASALGRPRGGGFDQRASILSAISSDPVLTRCKLIAEPWDATADGYQVGNFGLQWSEWNDKYRSTIRQFWNGGSSVRKVASRLAGSEDIFAGSGRRPWASINFVTAHDGFTAADLVAYNHKHNEANGEDNRDGADHNDSFNHGIEGPSTDPEIQDARARHVRALLATLVLSTGTPMLTAGDEFGHSLGGNNNAYCVPTLASPADSWALDWTAADQSLVQFVSRAFGLRRAAPALRQPEFFEGRRRLEHPDLVWFDAAGVEFDDTAWYDESHRTLQAWIDGADVRSHTRTGRPLGDDSWLLILHSGGPVQVTVGTPEWFDGTLTASFDSASPTGEPASTAEVPVGTEISLTGPTVLALRSVTRPPVTAAVMESGSTLISN</sequence>
<dbReference type="Gene3D" id="2.60.40.1180">
    <property type="entry name" value="Golgi alpha-mannosidase II"/>
    <property type="match status" value="1"/>
</dbReference>
<dbReference type="Gene3D" id="3.20.20.80">
    <property type="entry name" value="Glycosidases"/>
    <property type="match status" value="1"/>
</dbReference>
<dbReference type="InterPro" id="IPR013780">
    <property type="entry name" value="Glyco_hydro_b"/>
</dbReference>
<dbReference type="InterPro" id="IPR017853">
    <property type="entry name" value="GH"/>
</dbReference>
<dbReference type="SUPFAM" id="SSF81296">
    <property type="entry name" value="E set domains"/>
    <property type="match status" value="1"/>
</dbReference>
<dbReference type="CDD" id="cd02856">
    <property type="entry name" value="E_set_GDE_Isoamylase_N"/>
    <property type="match status" value="1"/>
</dbReference>
<dbReference type="GO" id="GO:0005980">
    <property type="term" value="P:glycogen catabolic process"/>
    <property type="evidence" value="ECO:0007669"/>
    <property type="project" value="InterPro"/>
</dbReference>
<keyword evidence="3" id="KW-0326">Glycosidase</keyword>
<dbReference type="Pfam" id="PF00128">
    <property type="entry name" value="Alpha-amylase"/>
    <property type="match status" value="1"/>
</dbReference>
<accession>A0A1F2PP41</accession>
<dbReference type="InterPro" id="IPR006047">
    <property type="entry name" value="GH13_cat_dom"/>
</dbReference>
<evidence type="ECO:0000256" key="2">
    <source>
        <dbReference type="ARBA" id="ARBA00022801"/>
    </source>
</evidence>
<dbReference type="InterPro" id="IPR044505">
    <property type="entry name" value="GlgX_Isoamylase_N_E_set"/>
</dbReference>
<dbReference type="NCBIfam" id="TIGR02100">
    <property type="entry name" value="glgX_debranch"/>
    <property type="match status" value="1"/>
</dbReference>
<evidence type="ECO:0000256" key="3">
    <source>
        <dbReference type="ARBA" id="ARBA00023295"/>
    </source>
</evidence>
<organism evidence="4 5">
    <name type="scientific">Rhodococcus erythropolis</name>
    <name type="common">Arthrobacter picolinophilus</name>
    <dbReference type="NCBI Taxonomy" id="1833"/>
    <lineage>
        <taxon>Bacteria</taxon>
        <taxon>Bacillati</taxon>
        <taxon>Actinomycetota</taxon>
        <taxon>Actinomycetes</taxon>
        <taxon>Mycobacteriales</taxon>
        <taxon>Nocardiaceae</taxon>
        <taxon>Rhodococcus</taxon>
        <taxon>Rhodococcus erythropolis group</taxon>
    </lineage>
</organism>